<organism evidence="2 3">
    <name type="scientific">Ravibacter arvi</name>
    <dbReference type="NCBI Taxonomy" id="2051041"/>
    <lineage>
        <taxon>Bacteria</taxon>
        <taxon>Pseudomonadati</taxon>
        <taxon>Bacteroidota</taxon>
        <taxon>Cytophagia</taxon>
        <taxon>Cytophagales</taxon>
        <taxon>Spirosomataceae</taxon>
        <taxon>Ravibacter</taxon>
    </lineage>
</organism>
<sequence>MYTGFKHLHSTIALVLLIVFAVVLVIHIIGYMTSADYSKGHRVSSLIGLIAAHLQLLVGLGLYFMSPLGISNLSGETMKDSMGRLYALEHPLIGIIAIALITVGYSRAKRAAASRQKYATITVFYALGLVLILSRIPWQTWALIN</sequence>
<keyword evidence="1" id="KW-1133">Transmembrane helix</keyword>
<dbReference type="RefSeq" id="WP_345026014.1">
    <property type="nucleotide sequence ID" value="NZ_BAABEY010000001.1"/>
</dbReference>
<feature type="transmembrane region" description="Helical" evidence="1">
    <location>
        <begin position="12"/>
        <end position="31"/>
    </location>
</feature>
<feature type="transmembrane region" description="Helical" evidence="1">
    <location>
        <begin position="85"/>
        <end position="106"/>
    </location>
</feature>
<keyword evidence="1" id="KW-0812">Transmembrane</keyword>
<comment type="caution">
    <text evidence="2">The sequence shown here is derived from an EMBL/GenBank/DDBJ whole genome shotgun (WGS) entry which is preliminary data.</text>
</comment>
<keyword evidence="3" id="KW-1185">Reference proteome</keyword>
<dbReference type="EMBL" id="BAABEY010000001">
    <property type="protein sequence ID" value="GAA4430942.1"/>
    <property type="molecule type" value="Genomic_DNA"/>
</dbReference>
<protein>
    <recommendedName>
        <fullName evidence="4">Cytochrome B</fullName>
    </recommendedName>
</protein>
<accession>A0ABP8LJR9</accession>
<feature type="transmembrane region" description="Helical" evidence="1">
    <location>
        <begin position="43"/>
        <end position="65"/>
    </location>
</feature>
<keyword evidence="1" id="KW-0472">Membrane</keyword>
<evidence type="ECO:0000256" key="1">
    <source>
        <dbReference type="SAM" id="Phobius"/>
    </source>
</evidence>
<evidence type="ECO:0000313" key="2">
    <source>
        <dbReference type="EMBL" id="GAA4430942.1"/>
    </source>
</evidence>
<dbReference type="Proteomes" id="UP001501508">
    <property type="component" value="Unassembled WGS sequence"/>
</dbReference>
<proteinExistence type="predicted"/>
<gene>
    <name evidence="2" type="ORF">GCM10023091_00880</name>
</gene>
<feature type="transmembrane region" description="Helical" evidence="1">
    <location>
        <begin position="118"/>
        <end position="138"/>
    </location>
</feature>
<name>A0ABP8LJR9_9BACT</name>
<reference evidence="3" key="1">
    <citation type="journal article" date="2019" name="Int. J. Syst. Evol. Microbiol.">
        <title>The Global Catalogue of Microorganisms (GCM) 10K type strain sequencing project: providing services to taxonomists for standard genome sequencing and annotation.</title>
        <authorList>
            <consortium name="The Broad Institute Genomics Platform"/>
            <consortium name="The Broad Institute Genome Sequencing Center for Infectious Disease"/>
            <person name="Wu L."/>
            <person name="Ma J."/>
        </authorList>
    </citation>
    <scope>NUCLEOTIDE SEQUENCE [LARGE SCALE GENOMIC DNA]</scope>
    <source>
        <strain evidence="3">JCM 31920</strain>
    </source>
</reference>
<evidence type="ECO:0000313" key="3">
    <source>
        <dbReference type="Proteomes" id="UP001501508"/>
    </source>
</evidence>
<evidence type="ECO:0008006" key="4">
    <source>
        <dbReference type="Google" id="ProtNLM"/>
    </source>
</evidence>